<keyword evidence="1" id="KW-0732">Signal</keyword>
<name>A0A2D1U6W2_9SPHI</name>
<gene>
    <name evidence="2" type="ORF">CPT03_13105</name>
</gene>
<evidence type="ECO:0000313" key="3">
    <source>
        <dbReference type="Proteomes" id="UP000223749"/>
    </source>
</evidence>
<proteinExistence type="predicted"/>
<keyword evidence="3" id="KW-1185">Reference proteome</keyword>
<evidence type="ECO:0000313" key="2">
    <source>
        <dbReference type="EMBL" id="ATP57345.1"/>
    </source>
</evidence>
<protein>
    <recommendedName>
        <fullName evidence="4">Serine hydrolase</fullName>
    </recommendedName>
</protein>
<feature type="signal peptide" evidence="1">
    <location>
        <begin position="1"/>
        <end position="27"/>
    </location>
</feature>
<evidence type="ECO:0008006" key="4">
    <source>
        <dbReference type="Google" id="ProtNLM"/>
    </source>
</evidence>
<dbReference type="Proteomes" id="UP000223749">
    <property type="component" value="Chromosome"/>
</dbReference>
<reference evidence="2 3" key="1">
    <citation type="submission" date="2017-10" db="EMBL/GenBank/DDBJ databases">
        <title>Whole genome of Pedobacter ginsengisoli T01R-27 isolated from tomato rhizosphere.</title>
        <authorList>
            <person name="Weon H.-Y."/>
            <person name="Lee S.A."/>
            <person name="Sang M.K."/>
            <person name="Song J."/>
        </authorList>
    </citation>
    <scope>NUCLEOTIDE SEQUENCE [LARGE SCALE GENOMIC DNA]</scope>
    <source>
        <strain evidence="2 3">T01R-27</strain>
    </source>
</reference>
<dbReference type="KEGG" id="pgs:CPT03_13105"/>
<evidence type="ECO:0000256" key="1">
    <source>
        <dbReference type="SAM" id="SignalP"/>
    </source>
</evidence>
<accession>A0A2D1U6W2</accession>
<dbReference type="AlphaFoldDB" id="A0A2D1U6W2"/>
<dbReference type="OrthoDB" id="1522765at2"/>
<dbReference type="RefSeq" id="WP_099439269.1">
    <property type="nucleotide sequence ID" value="NZ_CP024091.1"/>
</dbReference>
<sequence length="62" mass="7111">MNHKCFANATQRIFIILLLFAPYLSFSQQNDSTGLDQFIEKQVADYKIPGLAIGIIRDHKAW</sequence>
<dbReference type="EMBL" id="CP024091">
    <property type="protein sequence ID" value="ATP57345.1"/>
    <property type="molecule type" value="Genomic_DNA"/>
</dbReference>
<feature type="chain" id="PRO_5013957982" description="Serine hydrolase" evidence="1">
    <location>
        <begin position="28"/>
        <end position="62"/>
    </location>
</feature>
<organism evidence="2 3">
    <name type="scientific">Pedobacter ginsengisoli</name>
    <dbReference type="NCBI Taxonomy" id="363852"/>
    <lineage>
        <taxon>Bacteria</taxon>
        <taxon>Pseudomonadati</taxon>
        <taxon>Bacteroidota</taxon>
        <taxon>Sphingobacteriia</taxon>
        <taxon>Sphingobacteriales</taxon>
        <taxon>Sphingobacteriaceae</taxon>
        <taxon>Pedobacter</taxon>
    </lineage>
</organism>